<accession>A0A0R3SDQ4</accession>
<evidence type="ECO:0000256" key="2">
    <source>
        <dbReference type="ARBA" id="ARBA00004496"/>
    </source>
</evidence>
<organism evidence="8">
    <name type="scientific">Hymenolepis diminuta</name>
    <name type="common">Rat tapeworm</name>
    <dbReference type="NCBI Taxonomy" id="6216"/>
    <lineage>
        <taxon>Eukaryota</taxon>
        <taxon>Metazoa</taxon>
        <taxon>Spiralia</taxon>
        <taxon>Lophotrochozoa</taxon>
        <taxon>Platyhelminthes</taxon>
        <taxon>Cestoda</taxon>
        <taxon>Eucestoda</taxon>
        <taxon>Cyclophyllidea</taxon>
        <taxon>Hymenolepididae</taxon>
        <taxon>Hymenolepis</taxon>
    </lineage>
</organism>
<dbReference type="GO" id="GO:0005737">
    <property type="term" value="C:cytoplasm"/>
    <property type="evidence" value="ECO:0007669"/>
    <property type="project" value="UniProtKB-SubCell"/>
</dbReference>
<dbReference type="STRING" id="6216.A0A0R3SDQ4"/>
<keyword evidence="3" id="KW-0963">Cytoplasm</keyword>
<dbReference type="OrthoDB" id="428655at2759"/>
<dbReference type="AlphaFoldDB" id="A0A0R3SDQ4"/>
<evidence type="ECO:0000313" key="8">
    <source>
        <dbReference type="WBParaSite" id="HDID_0000283801-mRNA-1"/>
    </source>
</evidence>
<name>A0A0R3SDQ4_HYMDI</name>
<sequence length="645" mass="72967">MNSSLHPNWDLLHPNFQSYKLSLKKGLIITTLDNEGIDRKSLPEGNFSKLNIYLFSLHNCLFQDRFNPCHLYYRTSSRKIKALIISSRKEAFSSGETVFTIPSKNSSDLSMIYNTSLVCLHDYVLLCTGSNHVYLLHTGNRSSDVLSLWKVVHEQTVDVLSKVGYLVDAVTTHTSDDKMQIDYILLSVHKSGDEKSKVYLDWLTLSKTEDAWSQIRHRRLSCDTFPDHVAFEGDAGSLTVRSTRPLIPLLDTANPDIKPQASKPQIAIETMEVEESNQDVHFTWVQSLPSIPEGDSTLLNILVKLSDKHKISDPKHGVSVVCKPCEEVEGDRIFYRLDLSVKTEERDIQLCSARLFAPVKANGTIWTYDRGTNRQGLIHFTNRFIDIALVKEEPGTWPRLFAYLDEERRLGVKYDDDSLLITSNDVPDEPMQSCFNVEQLEDVDMVHDEDEDAVLQRIDGTTLKAIVKAEMIGHQKLYTALTRFDPHSPDLCSHILCTRYDVDGLLWAPEISSTSWSHVATIQAFGYVLASKQNRRFVVSPPIDLSRSPCTPRFVAVSDITRHIYVYWQPTKSTFMELRKRKSDGDSSSSSTGSKVVHVAWQQVVVLPDNEEIIGFAAVAGEPYAACVVATRRSLYLVCLDEVEE</sequence>
<dbReference type="PROSITE" id="PS51203">
    <property type="entry name" value="CS"/>
    <property type="match status" value="1"/>
</dbReference>
<gene>
    <name evidence="6" type="ORF">HDID_LOCUS2836</name>
</gene>
<dbReference type="CDD" id="cd06463">
    <property type="entry name" value="p23_like"/>
    <property type="match status" value="1"/>
</dbReference>
<evidence type="ECO:0000313" key="7">
    <source>
        <dbReference type="Proteomes" id="UP000274504"/>
    </source>
</evidence>
<evidence type="ECO:0000256" key="1">
    <source>
        <dbReference type="ARBA" id="ARBA00004123"/>
    </source>
</evidence>
<evidence type="ECO:0000259" key="5">
    <source>
        <dbReference type="PROSITE" id="PS51203"/>
    </source>
</evidence>
<dbReference type="InterPro" id="IPR007052">
    <property type="entry name" value="CS_dom"/>
</dbReference>
<dbReference type="PANTHER" id="PTHR21664:SF1">
    <property type="entry name" value="NUDC DOMAIN-CONTAINING PROTEIN 1"/>
    <property type="match status" value="1"/>
</dbReference>
<keyword evidence="4" id="KW-0539">Nucleus</keyword>
<proteinExistence type="predicted"/>
<dbReference type="WBParaSite" id="HDID_0000283801-mRNA-1">
    <property type="protein sequence ID" value="HDID_0000283801-mRNA-1"/>
    <property type="gene ID" value="HDID_0000283801"/>
</dbReference>
<evidence type="ECO:0000313" key="6">
    <source>
        <dbReference type="EMBL" id="VDL22785.1"/>
    </source>
</evidence>
<feature type="domain" description="CS" evidence="5">
    <location>
        <begin position="277"/>
        <end position="401"/>
    </location>
</feature>
<reference evidence="6 7" key="2">
    <citation type="submission" date="2018-11" db="EMBL/GenBank/DDBJ databases">
        <authorList>
            <consortium name="Pathogen Informatics"/>
        </authorList>
    </citation>
    <scope>NUCLEOTIDE SEQUENCE [LARGE SCALE GENOMIC DNA]</scope>
</reference>
<comment type="subcellular location">
    <subcellularLocation>
        <location evidence="2">Cytoplasm</location>
    </subcellularLocation>
    <subcellularLocation>
        <location evidence="1">Nucleus</location>
    </subcellularLocation>
</comment>
<protein>
    <submittedName>
        <fullName evidence="8">CS domain-containing protein</fullName>
    </submittedName>
</protein>
<dbReference type="EMBL" id="UYSG01000755">
    <property type="protein sequence ID" value="VDL22785.1"/>
    <property type="molecule type" value="Genomic_DNA"/>
</dbReference>
<dbReference type="InterPro" id="IPR037895">
    <property type="entry name" value="NUDCD1"/>
</dbReference>
<evidence type="ECO:0000256" key="3">
    <source>
        <dbReference type="ARBA" id="ARBA00022490"/>
    </source>
</evidence>
<dbReference type="GO" id="GO:0005634">
    <property type="term" value="C:nucleus"/>
    <property type="evidence" value="ECO:0007669"/>
    <property type="project" value="UniProtKB-SubCell"/>
</dbReference>
<dbReference type="PANTHER" id="PTHR21664">
    <property type="entry name" value="CHRONIC MYELOGENOUS LEUKEMIA TUMOR ANTIGEN 66"/>
    <property type="match status" value="1"/>
</dbReference>
<evidence type="ECO:0000256" key="4">
    <source>
        <dbReference type="ARBA" id="ARBA00023242"/>
    </source>
</evidence>
<dbReference type="Proteomes" id="UP000274504">
    <property type="component" value="Unassembled WGS sequence"/>
</dbReference>
<reference evidence="8" key="1">
    <citation type="submission" date="2017-02" db="UniProtKB">
        <authorList>
            <consortium name="WormBaseParasite"/>
        </authorList>
    </citation>
    <scope>IDENTIFICATION</scope>
</reference>